<feature type="compositionally biased region" description="Basic and acidic residues" evidence="1">
    <location>
        <begin position="270"/>
        <end position="280"/>
    </location>
</feature>
<reference evidence="2" key="1">
    <citation type="submission" date="2022-11" db="EMBL/GenBank/DDBJ databases">
        <title>Centuries of genome instability and evolution in soft-shell clam transmissible cancer (bioRxiv).</title>
        <authorList>
            <person name="Hart S.F.M."/>
            <person name="Yonemitsu M.A."/>
            <person name="Giersch R.M."/>
            <person name="Beal B.F."/>
            <person name="Arriagada G."/>
            <person name="Davis B.W."/>
            <person name="Ostrander E.A."/>
            <person name="Goff S.P."/>
            <person name="Metzger M.J."/>
        </authorList>
    </citation>
    <scope>NUCLEOTIDE SEQUENCE</scope>
    <source>
        <strain evidence="2">MELC-2E11</strain>
        <tissue evidence="2">Siphon/mantle</tissue>
    </source>
</reference>
<proteinExistence type="predicted"/>
<evidence type="ECO:0000256" key="1">
    <source>
        <dbReference type="SAM" id="MobiDB-lite"/>
    </source>
</evidence>
<feature type="compositionally biased region" description="Polar residues" evidence="1">
    <location>
        <begin position="294"/>
        <end position="306"/>
    </location>
</feature>
<protein>
    <submittedName>
        <fullName evidence="2">Uncharacterized protein</fullName>
    </submittedName>
</protein>
<sequence length="687" mass="78023">MPSAFTDGLEGRLAELYGPGRNRRYQNIRDNLTRSSVLQEGEYNYTNNKLKRDFWKTSNSTDFAGTVLDPSGLGGTRSQLVHHFELGNASGRHLEKDIFRRSTTIADFQEKRLQKPEVKGEERAINWPDMAPRYLGDRRVGPSEYTSTFIKNLRNRSAPTFPRVDTSKLQLPLDPTRFWRQRNTNFSLGSDNDGLISEQQRAFGRDGVRAFQPDKKEKNAASDVNKSMREMDKVSHVFRGGDYNDIVGNFVSTCVGDYGPRTQPPGEAALEIRTKRKGDNHDEEEEEEEEGPYASTNQLQKFARQTTVPRVFHDAKEGRNYQEGAHFNFGTDPESGHSVYAKDFKLSAMVSRAPPIVIAPPSAGHLLQFDPNQQKHGVTSSSIDFQNHKYEQYKNSAGQTAMEMNLDRRDTDNVILSFDLDRHKRDRQISLAQTDYRGPPTGYRPPKLAERHDVYVDYLQTDDALPYPAPPKDVSEAAHNFTGINTGGTVASKRRVGRRREMKGRLEDGRSTHFVVGYTPFDFDSETTMKFRGEMKSDFGIPAAGKTEKVSKQKTLHLTHSENILDLKAADPYVTNTREALPARMSYREPGAEQYNNTSVMKKDFGPMLSRGLTDAQMRVIDKYDRESRKDISQSHLFHTDTSGRNNFVSTAMDDFTSPETMTGRKFLAARLLSYMKYTSIYFGYTI</sequence>
<accession>A0ABY7FA76</accession>
<dbReference type="Proteomes" id="UP001164746">
    <property type="component" value="Chromosome 11"/>
</dbReference>
<keyword evidence="3" id="KW-1185">Reference proteome</keyword>
<evidence type="ECO:0000313" key="3">
    <source>
        <dbReference type="Proteomes" id="UP001164746"/>
    </source>
</evidence>
<name>A0ABY7FA76_MYAAR</name>
<dbReference type="EMBL" id="CP111022">
    <property type="protein sequence ID" value="WAR18254.1"/>
    <property type="molecule type" value="Genomic_DNA"/>
</dbReference>
<gene>
    <name evidence="2" type="ORF">MAR_000092</name>
</gene>
<evidence type="ECO:0000313" key="2">
    <source>
        <dbReference type="EMBL" id="WAR18254.1"/>
    </source>
</evidence>
<feature type="region of interest" description="Disordered" evidence="1">
    <location>
        <begin position="258"/>
        <end position="306"/>
    </location>
</feature>
<organism evidence="2 3">
    <name type="scientific">Mya arenaria</name>
    <name type="common">Soft-shell clam</name>
    <dbReference type="NCBI Taxonomy" id="6604"/>
    <lineage>
        <taxon>Eukaryota</taxon>
        <taxon>Metazoa</taxon>
        <taxon>Spiralia</taxon>
        <taxon>Lophotrochozoa</taxon>
        <taxon>Mollusca</taxon>
        <taxon>Bivalvia</taxon>
        <taxon>Autobranchia</taxon>
        <taxon>Heteroconchia</taxon>
        <taxon>Euheterodonta</taxon>
        <taxon>Imparidentia</taxon>
        <taxon>Neoheterodontei</taxon>
        <taxon>Myida</taxon>
        <taxon>Myoidea</taxon>
        <taxon>Myidae</taxon>
        <taxon>Mya</taxon>
    </lineage>
</organism>
<feature type="compositionally biased region" description="Acidic residues" evidence="1">
    <location>
        <begin position="281"/>
        <end position="291"/>
    </location>
</feature>